<sequence length="532" mass="57869">MMYRLFSALGVLFGMASAGVFYGLGPEPKTICPGMPFTFTRTYKIRADLMYYKNGVERKVATTKEIIDSQFRFNGSEPYIPEVMKVHEGGYYWKAFSTDFKLDHITLILKDCSVRQNVVYGEELALNVPADASVLEFTPHLSDQHSVLWRRIHRGGDEEARGAVKDGRWTAQRMTQADQGRYTLLRESGGQISSTVVSVEELQIHAHVADDDVRDHWRTDVNISAREAVVTYFTAFGGEHVLFRDGMETDEGFDIFGNRITLQKSTLQKSTFSISKAQPSDAGRYEIHDKNGHLAISLYLERDPEFDLKSLATPLGISAGVLAGLLCCCWCCCKCCSDDDGDKTESAAASPDTEQLAHVHDPSEMSGPGDPLQPPSSAPSSGDTNELTASMAYPPNPWENSPPPYFPDPASRPHSIVVPVEPRVPEWVPSVPECVPSVPECVPSVPKCVPSVPECVPSPYSSAAPTAPPEAPDGGGGGDRGAPTAPSAPPDPGPQYQSRAWGSGQDDFLSSSPLCMDSATDSCTFTSNNLNF</sequence>
<feature type="compositionally biased region" description="Low complexity" evidence="1">
    <location>
        <begin position="456"/>
        <end position="465"/>
    </location>
</feature>
<feature type="compositionally biased region" description="Polar residues" evidence="1">
    <location>
        <begin position="378"/>
        <end position="388"/>
    </location>
</feature>
<accession>A0A6P8FMJ5</accession>
<dbReference type="Proteomes" id="UP000515152">
    <property type="component" value="Chromosome 6"/>
</dbReference>
<proteinExistence type="predicted"/>
<name>A0A6P8FMJ5_CLUHA</name>
<reference evidence="4" key="1">
    <citation type="submission" date="2025-08" db="UniProtKB">
        <authorList>
            <consortium name="RefSeq"/>
        </authorList>
    </citation>
    <scope>IDENTIFICATION</scope>
</reference>
<organism evidence="3 4">
    <name type="scientific">Clupea harengus</name>
    <name type="common">Atlantic herring</name>
    <dbReference type="NCBI Taxonomy" id="7950"/>
    <lineage>
        <taxon>Eukaryota</taxon>
        <taxon>Metazoa</taxon>
        <taxon>Chordata</taxon>
        <taxon>Craniata</taxon>
        <taxon>Vertebrata</taxon>
        <taxon>Euteleostomi</taxon>
        <taxon>Actinopterygii</taxon>
        <taxon>Neopterygii</taxon>
        <taxon>Teleostei</taxon>
        <taxon>Clupei</taxon>
        <taxon>Clupeiformes</taxon>
        <taxon>Clupeoidei</taxon>
        <taxon>Clupeidae</taxon>
        <taxon>Clupea</taxon>
    </lineage>
</organism>
<gene>
    <name evidence="4" type="primary">LOC105908751</name>
</gene>
<feature type="chain" id="PRO_5028415041" evidence="2">
    <location>
        <begin position="19"/>
        <end position="532"/>
    </location>
</feature>
<evidence type="ECO:0000256" key="1">
    <source>
        <dbReference type="SAM" id="MobiDB-lite"/>
    </source>
</evidence>
<dbReference type="RefSeq" id="XP_031424645.1">
    <property type="nucleotide sequence ID" value="XM_031568785.2"/>
</dbReference>
<keyword evidence="2" id="KW-0732">Signal</keyword>
<dbReference type="GeneID" id="105908751"/>
<evidence type="ECO:0000313" key="3">
    <source>
        <dbReference type="Proteomes" id="UP000515152"/>
    </source>
</evidence>
<feature type="compositionally biased region" description="Pro residues" evidence="1">
    <location>
        <begin position="394"/>
        <end position="407"/>
    </location>
</feature>
<dbReference type="AlphaFoldDB" id="A0A6P8FMJ5"/>
<evidence type="ECO:0000256" key="2">
    <source>
        <dbReference type="SAM" id="SignalP"/>
    </source>
</evidence>
<feature type="region of interest" description="Disordered" evidence="1">
    <location>
        <begin position="456"/>
        <end position="513"/>
    </location>
</feature>
<protein>
    <submittedName>
        <fullName evidence="4">Uncharacterized protein LOC105908751</fullName>
    </submittedName>
</protein>
<feature type="region of interest" description="Disordered" evidence="1">
    <location>
        <begin position="343"/>
        <end position="407"/>
    </location>
</feature>
<feature type="signal peptide" evidence="2">
    <location>
        <begin position="1"/>
        <end position="18"/>
    </location>
</feature>
<evidence type="ECO:0000313" key="4">
    <source>
        <dbReference type="RefSeq" id="XP_031424645.1"/>
    </source>
</evidence>
<keyword evidence="3" id="KW-1185">Reference proteome</keyword>
<dbReference type="KEGG" id="char:105908751"/>
<dbReference type="OrthoDB" id="8953785at2759"/>